<dbReference type="InterPro" id="IPR005467">
    <property type="entry name" value="His_kinase_dom"/>
</dbReference>
<evidence type="ECO:0000256" key="13">
    <source>
        <dbReference type="SAM" id="Coils"/>
    </source>
</evidence>
<keyword evidence="5" id="KW-0808">Transferase</keyword>
<dbReference type="SUPFAM" id="SSF55781">
    <property type="entry name" value="GAF domain-like"/>
    <property type="match status" value="1"/>
</dbReference>
<keyword evidence="9" id="KW-0902">Two-component regulatory system</keyword>
<dbReference type="InterPro" id="IPR003018">
    <property type="entry name" value="GAF"/>
</dbReference>
<dbReference type="InterPro" id="IPR003661">
    <property type="entry name" value="HisK_dim/P_dom"/>
</dbReference>
<dbReference type="Pfam" id="PF08448">
    <property type="entry name" value="PAS_4"/>
    <property type="match status" value="1"/>
</dbReference>
<dbReference type="EMBL" id="WJJP01000575">
    <property type="protein sequence ID" value="MBD3326408.1"/>
    <property type="molecule type" value="Genomic_DNA"/>
</dbReference>
<dbReference type="InterPro" id="IPR036097">
    <property type="entry name" value="HisK_dim/P_sf"/>
</dbReference>
<evidence type="ECO:0000313" key="18">
    <source>
        <dbReference type="EMBL" id="MBD3326408.1"/>
    </source>
</evidence>
<dbReference type="GO" id="GO:0016020">
    <property type="term" value="C:membrane"/>
    <property type="evidence" value="ECO:0007669"/>
    <property type="project" value="UniProtKB-SubCell"/>
</dbReference>
<evidence type="ECO:0000256" key="10">
    <source>
        <dbReference type="ARBA" id="ARBA00023136"/>
    </source>
</evidence>
<dbReference type="Pfam" id="PF00072">
    <property type="entry name" value="Response_reg"/>
    <property type="match status" value="2"/>
</dbReference>
<feature type="modified residue" description="4-aspartylphosphate" evidence="12">
    <location>
        <position position="68"/>
    </location>
</feature>
<protein>
    <recommendedName>
        <fullName evidence="3">histidine kinase</fullName>
        <ecNumber evidence="3">2.7.13.3</ecNumber>
    </recommendedName>
</protein>
<proteinExistence type="predicted"/>
<dbReference type="SUPFAM" id="SSF55874">
    <property type="entry name" value="ATPase domain of HSP90 chaperone/DNA topoisomerase II/histidine kinase"/>
    <property type="match status" value="1"/>
</dbReference>
<feature type="domain" description="Histidine kinase" evidence="14">
    <location>
        <begin position="465"/>
        <end position="691"/>
    </location>
</feature>
<feature type="coiled-coil region" evidence="13">
    <location>
        <begin position="135"/>
        <end position="162"/>
    </location>
</feature>
<organism evidence="18 19">
    <name type="scientific">candidate division KSB3 bacterium</name>
    <dbReference type="NCBI Taxonomy" id="2044937"/>
    <lineage>
        <taxon>Bacteria</taxon>
        <taxon>candidate division KSB3</taxon>
    </lineage>
</organism>
<evidence type="ECO:0000256" key="12">
    <source>
        <dbReference type="PROSITE-ProRule" id="PRU00169"/>
    </source>
</evidence>
<dbReference type="PRINTS" id="PR00344">
    <property type="entry name" value="BCTRLSENSOR"/>
</dbReference>
<dbReference type="CDD" id="cd16922">
    <property type="entry name" value="HATPase_EvgS-ArcB-TorS-like"/>
    <property type="match status" value="1"/>
</dbReference>
<feature type="domain" description="Response regulatory" evidence="15">
    <location>
        <begin position="729"/>
        <end position="845"/>
    </location>
</feature>
<dbReference type="InterPro" id="IPR035965">
    <property type="entry name" value="PAS-like_dom_sf"/>
</dbReference>
<evidence type="ECO:0000256" key="3">
    <source>
        <dbReference type="ARBA" id="ARBA00012438"/>
    </source>
</evidence>
<keyword evidence="11" id="KW-0131">Cell cycle</keyword>
<dbReference type="SMART" id="SM00091">
    <property type="entry name" value="PAS"/>
    <property type="match status" value="1"/>
</dbReference>
<dbReference type="FunFam" id="3.30.565.10:FF:000010">
    <property type="entry name" value="Sensor histidine kinase RcsC"/>
    <property type="match status" value="1"/>
</dbReference>
<dbReference type="CDD" id="cd00082">
    <property type="entry name" value="HisKA"/>
    <property type="match status" value="1"/>
</dbReference>
<dbReference type="SUPFAM" id="SSF47384">
    <property type="entry name" value="Homodimeric domain of signal transducing histidine kinase"/>
    <property type="match status" value="1"/>
</dbReference>
<dbReference type="InterPro" id="IPR011006">
    <property type="entry name" value="CheY-like_superfamily"/>
</dbReference>
<dbReference type="CDD" id="cd00156">
    <property type="entry name" value="REC"/>
    <property type="match status" value="1"/>
</dbReference>
<comment type="subcellular location">
    <subcellularLocation>
        <location evidence="2">Membrane</location>
    </subcellularLocation>
</comment>
<evidence type="ECO:0000259" key="16">
    <source>
        <dbReference type="PROSITE" id="PS50112"/>
    </source>
</evidence>
<dbReference type="Pfam" id="PF02518">
    <property type="entry name" value="HATPase_c"/>
    <property type="match status" value="1"/>
</dbReference>
<keyword evidence="10" id="KW-0472">Membrane</keyword>
<dbReference type="EC" id="2.7.13.3" evidence="3"/>
<evidence type="ECO:0000256" key="4">
    <source>
        <dbReference type="ARBA" id="ARBA00022553"/>
    </source>
</evidence>
<dbReference type="PANTHER" id="PTHR43047">
    <property type="entry name" value="TWO-COMPONENT HISTIDINE PROTEIN KINASE"/>
    <property type="match status" value="1"/>
</dbReference>
<evidence type="ECO:0000256" key="7">
    <source>
        <dbReference type="ARBA" id="ARBA00022777"/>
    </source>
</evidence>
<dbReference type="FunFam" id="1.10.287.130:FF:000038">
    <property type="entry name" value="Sensory transduction histidine kinase"/>
    <property type="match status" value="1"/>
</dbReference>
<dbReference type="GO" id="GO:0000155">
    <property type="term" value="F:phosphorelay sensor kinase activity"/>
    <property type="evidence" value="ECO:0007669"/>
    <property type="project" value="InterPro"/>
</dbReference>
<dbReference type="AlphaFoldDB" id="A0A9D5JY62"/>
<dbReference type="InterPro" id="IPR013656">
    <property type="entry name" value="PAS_4"/>
</dbReference>
<keyword evidence="8" id="KW-0067">ATP-binding</keyword>
<dbReference type="PROSITE" id="PS50112">
    <property type="entry name" value="PAS"/>
    <property type="match status" value="1"/>
</dbReference>
<dbReference type="Pfam" id="PF13185">
    <property type="entry name" value="GAF_2"/>
    <property type="match status" value="1"/>
</dbReference>
<evidence type="ECO:0000259" key="15">
    <source>
        <dbReference type="PROSITE" id="PS50110"/>
    </source>
</evidence>
<dbReference type="Gene3D" id="3.30.565.10">
    <property type="entry name" value="Histidine kinase-like ATPase, C-terminal domain"/>
    <property type="match status" value="1"/>
</dbReference>
<dbReference type="InterPro" id="IPR000014">
    <property type="entry name" value="PAS"/>
</dbReference>
<evidence type="ECO:0000256" key="9">
    <source>
        <dbReference type="ARBA" id="ARBA00023012"/>
    </source>
</evidence>
<feature type="domain" description="PAS" evidence="16">
    <location>
        <begin position="152"/>
        <end position="222"/>
    </location>
</feature>
<dbReference type="CDD" id="cd00130">
    <property type="entry name" value="PAS"/>
    <property type="match status" value="1"/>
</dbReference>
<dbReference type="SMART" id="SM00065">
    <property type="entry name" value="GAF"/>
    <property type="match status" value="1"/>
</dbReference>
<gene>
    <name evidence="18" type="ORF">GF339_17620</name>
</gene>
<evidence type="ECO:0000256" key="8">
    <source>
        <dbReference type="ARBA" id="ARBA00022840"/>
    </source>
</evidence>
<dbReference type="SUPFAM" id="SSF52172">
    <property type="entry name" value="CheY-like"/>
    <property type="match status" value="2"/>
</dbReference>
<dbReference type="Proteomes" id="UP000649604">
    <property type="component" value="Unassembled WGS sequence"/>
</dbReference>
<evidence type="ECO:0000256" key="5">
    <source>
        <dbReference type="ARBA" id="ARBA00022679"/>
    </source>
</evidence>
<keyword evidence="4 12" id="KW-0597">Phosphoprotein</keyword>
<dbReference type="PROSITE" id="PS50110">
    <property type="entry name" value="RESPONSE_REGULATORY"/>
    <property type="match status" value="2"/>
</dbReference>
<dbReference type="PROSITE" id="PS50113">
    <property type="entry name" value="PAC"/>
    <property type="match status" value="1"/>
</dbReference>
<dbReference type="InterPro" id="IPR001789">
    <property type="entry name" value="Sig_transdc_resp-reg_receiver"/>
</dbReference>
<evidence type="ECO:0000259" key="17">
    <source>
        <dbReference type="PROSITE" id="PS50113"/>
    </source>
</evidence>
<dbReference type="GO" id="GO:0005524">
    <property type="term" value="F:ATP binding"/>
    <property type="evidence" value="ECO:0007669"/>
    <property type="project" value="UniProtKB-KW"/>
</dbReference>
<dbReference type="InterPro" id="IPR036890">
    <property type="entry name" value="HATPase_C_sf"/>
</dbReference>
<keyword evidence="6" id="KW-0547">Nucleotide-binding</keyword>
<dbReference type="CDD" id="cd17546">
    <property type="entry name" value="REC_hyHK_CKI1_RcsC-like"/>
    <property type="match status" value="1"/>
</dbReference>
<dbReference type="Gene3D" id="1.10.287.130">
    <property type="match status" value="1"/>
</dbReference>
<dbReference type="Gene3D" id="3.40.50.2300">
    <property type="match status" value="2"/>
</dbReference>
<feature type="domain" description="PAC" evidence="17">
    <location>
        <begin position="225"/>
        <end position="277"/>
    </location>
</feature>
<evidence type="ECO:0000313" key="19">
    <source>
        <dbReference type="Proteomes" id="UP000649604"/>
    </source>
</evidence>
<dbReference type="NCBIfam" id="TIGR00229">
    <property type="entry name" value="sensory_box"/>
    <property type="match status" value="1"/>
</dbReference>
<keyword evidence="13" id="KW-0175">Coiled coil</keyword>
<reference evidence="18" key="1">
    <citation type="submission" date="2019-11" db="EMBL/GenBank/DDBJ databases">
        <title>Microbial mats filling the niche in hypersaline microbial mats.</title>
        <authorList>
            <person name="Wong H.L."/>
            <person name="Macleod F.I."/>
            <person name="White R.A. III"/>
            <person name="Burns B.P."/>
        </authorList>
    </citation>
    <scope>NUCLEOTIDE SEQUENCE</scope>
    <source>
        <strain evidence="18">Rbin_158</strain>
    </source>
</reference>
<dbReference type="SMART" id="SM00387">
    <property type="entry name" value="HATPase_c"/>
    <property type="match status" value="1"/>
</dbReference>
<dbReference type="SUPFAM" id="SSF55785">
    <property type="entry name" value="PYP-like sensor domain (PAS domain)"/>
    <property type="match status" value="1"/>
</dbReference>
<dbReference type="Gene3D" id="3.30.450.20">
    <property type="entry name" value="PAS domain"/>
    <property type="match status" value="1"/>
</dbReference>
<dbReference type="InterPro" id="IPR029016">
    <property type="entry name" value="GAF-like_dom_sf"/>
</dbReference>
<accession>A0A9D5JY62</accession>
<sequence length="955" mass="107884">MKVTKHAGGKLMTPAEQIHVVLIEDNDDDAYLIAEALDDQVDLTRITDGQRAYDYLSSQPPPDVILIDYRLPGMNGLEIIQELRKQGKELAYIVLTVDLQIDTAIEVMKAGALDFLPKAKGYDSLPDMITKVSRIHKDRQEKQRMEAVLRESEAQYRALVEDMPVQVCRFLADGTLLFVNEAYSRYFGLPPEQLVGQNFFDFLPENEQQRTRAYLQALTSEHPIISHEYQVMTPQGEIRWQRCTERAIFDDRDLLTQYQRIAEDITTRKRAEKALEREARVNAVMSELSKTFMESVPFDVISDLVLDKARDLTGSEYGFAGYIDPQTGYLICPTMTKEIWDMCQVPGKDYVFKTFGGLWGWVLDHRKPLLTNTPQEDSRSTGTPPGHLPIHRFLSVPALIGETLVGQIALADPHRDYTDQDLRVVERLASLYALAIQRKWTEQELHRAKETAEAANQAKSEFLANMSHELRTPLNAILGYASILKREPQLNDSQQVGLDVIERSGKHLLNLINDILDLSKIEARKLELYPKAFAFSDFLTGIIGMIRIQAQHKGLHFSTEISPAIPSILHADEQHLGQVLLNLLNNAVKFTESGGSVTFRVSMQSAQVEESASLHTLMFEVEDTGIGIEAQELQRLFSPFTQVSEQVRKPEGTGLGLAISQKIVQLMGSQIFVESTPGQGSRFWFTIDVPEIGHAVALPDFRQARVIGYTRRRASEYDQSSADPEGRFKILVVDDHTENRQVLSDMLQLLGFEVEEAWDGQQGIDQAFAVRPDVILMDIMMPGLDGTETARRLRQHPEFTDVVIIAVSANVFDQARLQSMTAGCDAFLTKPIPMDALLDCLQRALPLEWVYADHEEPDPDMLQETPPAVSPPQEDLLTLFHLAEMRNITDIQQVIGTLKASDPAFRPFIAKIEQFAKKYQFFQMIEFIKPYLYADESAAEHDVLQTESSSTGERD</sequence>
<comment type="catalytic activity">
    <reaction evidence="1">
        <text>ATP + protein L-histidine = ADP + protein N-phospho-L-histidine.</text>
        <dbReference type="EC" id="2.7.13.3"/>
    </reaction>
</comment>
<evidence type="ECO:0000256" key="2">
    <source>
        <dbReference type="ARBA" id="ARBA00004370"/>
    </source>
</evidence>
<evidence type="ECO:0000256" key="1">
    <source>
        <dbReference type="ARBA" id="ARBA00000085"/>
    </source>
</evidence>
<dbReference type="Pfam" id="PF00512">
    <property type="entry name" value="HisKA"/>
    <property type="match status" value="1"/>
</dbReference>
<dbReference type="SMART" id="SM00448">
    <property type="entry name" value="REC"/>
    <property type="match status" value="2"/>
</dbReference>
<evidence type="ECO:0000256" key="11">
    <source>
        <dbReference type="ARBA" id="ARBA00023306"/>
    </source>
</evidence>
<dbReference type="Gene3D" id="3.30.450.40">
    <property type="match status" value="1"/>
</dbReference>
<comment type="caution">
    <text evidence="18">The sequence shown here is derived from an EMBL/GenBank/DDBJ whole genome shotgun (WGS) entry which is preliminary data.</text>
</comment>
<dbReference type="PROSITE" id="PS50109">
    <property type="entry name" value="HIS_KIN"/>
    <property type="match status" value="1"/>
</dbReference>
<evidence type="ECO:0000256" key="6">
    <source>
        <dbReference type="ARBA" id="ARBA00022741"/>
    </source>
</evidence>
<dbReference type="SMART" id="SM00388">
    <property type="entry name" value="HisKA"/>
    <property type="match status" value="1"/>
</dbReference>
<evidence type="ECO:0000259" key="14">
    <source>
        <dbReference type="PROSITE" id="PS50109"/>
    </source>
</evidence>
<feature type="domain" description="Response regulatory" evidence="15">
    <location>
        <begin position="19"/>
        <end position="133"/>
    </location>
</feature>
<dbReference type="InterPro" id="IPR003594">
    <property type="entry name" value="HATPase_dom"/>
</dbReference>
<name>A0A9D5JY62_9BACT</name>
<dbReference type="InterPro" id="IPR000700">
    <property type="entry name" value="PAS-assoc_C"/>
</dbReference>
<feature type="modified residue" description="4-aspartylphosphate" evidence="12">
    <location>
        <position position="778"/>
    </location>
</feature>
<dbReference type="InterPro" id="IPR004358">
    <property type="entry name" value="Sig_transdc_His_kin-like_C"/>
</dbReference>
<dbReference type="PANTHER" id="PTHR43047:SF64">
    <property type="entry name" value="HISTIDINE KINASE CONTAINING CHEY-HOMOLOGOUS RECEIVER DOMAIN AND PAS DOMAIN-RELATED"/>
    <property type="match status" value="1"/>
</dbReference>
<keyword evidence="7" id="KW-0418">Kinase</keyword>